<accession>A0A0R1JPF4</accession>
<dbReference type="GO" id="GO:0006269">
    <property type="term" value="P:DNA replication, synthesis of primer"/>
    <property type="evidence" value="ECO:0007669"/>
    <property type="project" value="UniProtKB-UniRule"/>
</dbReference>
<evidence type="ECO:0000313" key="18">
    <source>
        <dbReference type="Proteomes" id="UP000051804"/>
    </source>
</evidence>
<dbReference type="AlphaFoldDB" id="A0A0R1JPF4"/>
<evidence type="ECO:0000256" key="14">
    <source>
        <dbReference type="PIRSR" id="PIRSR002811-1"/>
    </source>
</evidence>
<comment type="domain">
    <text evidence="12">Contains an N-terminal zinc-binding domain, a central core domain that contains the primase activity, and a C-terminal DnaB-binding domain.</text>
</comment>
<evidence type="ECO:0000259" key="16">
    <source>
        <dbReference type="PROSITE" id="PS50880"/>
    </source>
</evidence>
<comment type="function">
    <text evidence="12 13">RNA polymerase that catalyzes the synthesis of short RNA molecules used as primers for DNA polymerase during DNA replication.</text>
</comment>
<evidence type="ECO:0000256" key="12">
    <source>
        <dbReference type="HAMAP-Rule" id="MF_00974"/>
    </source>
</evidence>
<evidence type="ECO:0000256" key="3">
    <source>
        <dbReference type="ARBA" id="ARBA00022679"/>
    </source>
</evidence>
<dbReference type="PIRSF" id="PIRSF002811">
    <property type="entry name" value="DnaG"/>
    <property type="match status" value="1"/>
</dbReference>
<gene>
    <name evidence="12" type="primary">dnaG</name>
    <name evidence="17" type="ORF">FD02_GL001175</name>
</gene>
<dbReference type="InterPro" id="IPR019475">
    <property type="entry name" value="DNA_primase_DnaB-bd"/>
</dbReference>
<dbReference type="Pfam" id="PF08275">
    <property type="entry name" value="DNAG_N"/>
    <property type="match status" value="1"/>
</dbReference>
<feature type="compositionally biased region" description="Low complexity" evidence="15">
    <location>
        <begin position="432"/>
        <end position="442"/>
    </location>
</feature>
<dbReference type="GO" id="GO:0000428">
    <property type="term" value="C:DNA-directed RNA polymerase complex"/>
    <property type="evidence" value="ECO:0007669"/>
    <property type="project" value="UniProtKB-KW"/>
</dbReference>
<evidence type="ECO:0000256" key="1">
    <source>
        <dbReference type="ARBA" id="ARBA00022478"/>
    </source>
</evidence>
<dbReference type="Pfam" id="PF10410">
    <property type="entry name" value="DnaB_bind"/>
    <property type="match status" value="1"/>
</dbReference>
<dbReference type="STRING" id="1291734.FD02_GL001175"/>
<dbReference type="Gene3D" id="3.40.1360.10">
    <property type="match status" value="1"/>
</dbReference>
<dbReference type="GO" id="GO:0008270">
    <property type="term" value="F:zinc ion binding"/>
    <property type="evidence" value="ECO:0007669"/>
    <property type="project" value="UniProtKB-UniRule"/>
</dbReference>
<evidence type="ECO:0000256" key="4">
    <source>
        <dbReference type="ARBA" id="ARBA00022695"/>
    </source>
</evidence>
<dbReference type="InterPro" id="IPR037068">
    <property type="entry name" value="DNA_primase_core_N_sf"/>
</dbReference>
<keyword evidence="1 12" id="KW-0240">DNA-directed RNA polymerase</keyword>
<dbReference type="Gene3D" id="3.90.580.10">
    <property type="entry name" value="Zinc finger, CHC2-type domain"/>
    <property type="match status" value="1"/>
</dbReference>
<dbReference type="GO" id="GO:1990077">
    <property type="term" value="C:primosome complex"/>
    <property type="evidence" value="ECO:0007669"/>
    <property type="project" value="UniProtKB-KW"/>
</dbReference>
<keyword evidence="7 12" id="KW-0863">Zinc-finger</keyword>
<dbReference type="InterPro" id="IPR006171">
    <property type="entry name" value="TOPRIM_dom"/>
</dbReference>
<evidence type="ECO:0000256" key="9">
    <source>
        <dbReference type="ARBA" id="ARBA00022842"/>
    </source>
</evidence>
<keyword evidence="3 12" id="KW-0808">Transferase</keyword>
<proteinExistence type="inferred from homology"/>
<dbReference type="PANTHER" id="PTHR30313">
    <property type="entry name" value="DNA PRIMASE"/>
    <property type="match status" value="1"/>
</dbReference>
<evidence type="ECO:0000256" key="11">
    <source>
        <dbReference type="ARBA" id="ARBA00023163"/>
    </source>
</evidence>
<comment type="caution">
    <text evidence="17">The sequence shown here is derived from an EMBL/GenBank/DDBJ whole genome shotgun (WGS) entry which is preliminary data.</text>
</comment>
<dbReference type="PANTHER" id="PTHR30313:SF2">
    <property type="entry name" value="DNA PRIMASE"/>
    <property type="match status" value="1"/>
</dbReference>
<dbReference type="EMBL" id="AZDJ01000013">
    <property type="protein sequence ID" value="KRK73317.1"/>
    <property type="molecule type" value="Genomic_DNA"/>
</dbReference>
<dbReference type="InterPro" id="IPR013264">
    <property type="entry name" value="DNAG_N"/>
</dbReference>
<dbReference type="Gene3D" id="1.10.860.10">
    <property type="entry name" value="DNAb Helicase, Chain A"/>
    <property type="match status" value="1"/>
</dbReference>
<evidence type="ECO:0000256" key="7">
    <source>
        <dbReference type="ARBA" id="ARBA00022771"/>
    </source>
</evidence>
<dbReference type="InterPro" id="IPR016136">
    <property type="entry name" value="DNA_helicase_N/primase_C"/>
</dbReference>
<evidence type="ECO:0000256" key="6">
    <source>
        <dbReference type="ARBA" id="ARBA00022723"/>
    </source>
</evidence>
<feature type="region of interest" description="Disordered" evidence="15">
    <location>
        <begin position="420"/>
        <end position="442"/>
    </location>
</feature>
<dbReference type="SUPFAM" id="SSF56731">
    <property type="entry name" value="DNA primase core"/>
    <property type="match status" value="1"/>
</dbReference>
<sequence>MRNSVNIADYVGQYVALHKAGQNLFGICPFHSENTPSFSVNESKQIFKCFSCGRGGNVFSFVMDYDKLSFPEAVAKVAEFAHIPLNVDVGPTHQDDPATAQQKKLLQAVADLGHHILVNTESGTAALAYLTKRGLTRQTLDHFAIGYLPASKTLLKTFLTNQHYDYNTLRDSGLFVESQAGELFDRFNDRVMFPLRNEHGDVVGFSGRVLANGDAQAKYLNSPETALFEKSRVLFNLDEAAREFKTSGGAILFEGFMDVIAAYQAGVPNGIASMGTSLTATQVGIIAHHTRQVTVCYDGDSAGQHATARALELLAAQPQLKVSVVVLPAGQDPDDFIQSHEAGAFAKQVQSTLTPISFQLHYLALDRDLTNDQAKLDYIQAALKVIAGEGDAVAQSVYLSQLAERTGVAVTALQQSLPAARPQPAAAPPVPDDQAPAPVAQAAPANKYVRAERTLLALAWRDPEIARALHQRQIQFPDAGYQALFDAWLAYAKASAAPTTAGYLDTLAPELVAQATDVAMMTVPEQSEAAIADMFDLLAHSDVQAKLRAVKQQLHSAQQLGDKQAVSELATQYLELTRQAKQMTQNSGGQS</sequence>
<evidence type="ECO:0000313" key="17">
    <source>
        <dbReference type="EMBL" id="KRK73317.1"/>
    </source>
</evidence>
<feature type="domain" description="Toprim" evidence="16">
    <location>
        <begin position="248"/>
        <end position="330"/>
    </location>
</feature>
<keyword evidence="9" id="KW-0460">Magnesium</keyword>
<dbReference type="InterPro" id="IPR006295">
    <property type="entry name" value="DNA_primase_DnaG"/>
</dbReference>
<keyword evidence="18" id="KW-1185">Reference proteome</keyword>
<dbReference type="InterPro" id="IPR036977">
    <property type="entry name" value="DNA_primase_Znf_CHC2"/>
</dbReference>
<dbReference type="GO" id="GO:0005737">
    <property type="term" value="C:cytoplasm"/>
    <property type="evidence" value="ECO:0007669"/>
    <property type="project" value="TreeGrafter"/>
</dbReference>
<dbReference type="CDD" id="cd03364">
    <property type="entry name" value="TOPRIM_DnaG_primases"/>
    <property type="match status" value="1"/>
</dbReference>
<comment type="subunit">
    <text evidence="12">Monomer. Interacts with DnaB.</text>
</comment>
<dbReference type="GO" id="GO:0003677">
    <property type="term" value="F:DNA binding"/>
    <property type="evidence" value="ECO:0007669"/>
    <property type="project" value="UniProtKB-KW"/>
</dbReference>
<organism evidence="17 18">
    <name type="scientific">Lacticaseibacillus nasuensis JCM 17158</name>
    <dbReference type="NCBI Taxonomy" id="1291734"/>
    <lineage>
        <taxon>Bacteria</taxon>
        <taxon>Bacillati</taxon>
        <taxon>Bacillota</taxon>
        <taxon>Bacilli</taxon>
        <taxon>Lactobacillales</taxon>
        <taxon>Lactobacillaceae</taxon>
        <taxon>Lacticaseibacillus</taxon>
    </lineage>
</organism>
<dbReference type="NCBIfam" id="TIGR01391">
    <property type="entry name" value="dnaG"/>
    <property type="match status" value="1"/>
</dbReference>
<dbReference type="PATRIC" id="fig|1291734.4.peg.1206"/>
<comment type="similarity">
    <text evidence="12 13">Belongs to the DnaG primase family.</text>
</comment>
<dbReference type="HAMAP" id="MF_00974">
    <property type="entry name" value="DNA_primase_DnaG"/>
    <property type="match status" value="1"/>
</dbReference>
<keyword evidence="10 12" id="KW-0238">DNA-binding</keyword>
<name>A0A0R1JPF4_9LACO</name>
<dbReference type="GO" id="GO:0003899">
    <property type="term" value="F:DNA-directed RNA polymerase activity"/>
    <property type="evidence" value="ECO:0007669"/>
    <property type="project" value="UniProtKB-UniRule"/>
</dbReference>
<comment type="cofactor">
    <cofactor evidence="12 13 14">
        <name>Zn(2+)</name>
        <dbReference type="ChEBI" id="CHEBI:29105"/>
    </cofactor>
    <text evidence="12 13 14">Binds 1 zinc ion per monomer.</text>
</comment>
<dbReference type="Pfam" id="PF13155">
    <property type="entry name" value="Toprim_2"/>
    <property type="match status" value="1"/>
</dbReference>
<keyword evidence="2 12" id="KW-0639">Primosome</keyword>
<feature type="zinc finger region" description="CHC2-type" evidence="12 14">
    <location>
        <begin position="28"/>
        <end position="52"/>
    </location>
</feature>
<dbReference type="SMART" id="SM00400">
    <property type="entry name" value="ZnF_CHCC"/>
    <property type="match status" value="1"/>
</dbReference>
<evidence type="ECO:0000256" key="10">
    <source>
        <dbReference type="ARBA" id="ARBA00023125"/>
    </source>
</evidence>
<dbReference type="InterPro" id="IPR034151">
    <property type="entry name" value="TOPRIM_DnaG_bac"/>
</dbReference>
<dbReference type="SMART" id="SM00493">
    <property type="entry name" value="TOPRIM"/>
    <property type="match status" value="1"/>
</dbReference>
<reference evidence="17 18" key="1">
    <citation type="journal article" date="2015" name="Genome Announc.">
        <title>Expanding the biotechnology potential of lactobacilli through comparative genomics of 213 strains and associated genera.</title>
        <authorList>
            <person name="Sun Z."/>
            <person name="Harris H.M."/>
            <person name="McCann A."/>
            <person name="Guo C."/>
            <person name="Argimon S."/>
            <person name="Zhang W."/>
            <person name="Yang X."/>
            <person name="Jeffery I.B."/>
            <person name="Cooney J.C."/>
            <person name="Kagawa T.F."/>
            <person name="Liu W."/>
            <person name="Song Y."/>
            <person name="Salvetti E."/>
            <person name="Wrobel A."/>
            <person name="Rasinkangas P."/>
            <person name="Parkhill J."/>
            <person name="Rea M.C."/>
            <person name="O'Sullivan O."/>
            <person name="Ritari J."/>
            <person name="Douillard F.P."/>
            <person name="Paul Ross R."/>
            <person name="Yang R."/>
            <person name="Briner A.E."/>
            <person name="Felis G.E."/>
            <person name="de Vos W.M."/>
            <person name="Barrangou R."/>
            <person name="Klaenhammer T.R."/>
            <person name="Caufield P.W."/>
            <person name="Cui Y."/>
            <person name="Zhang H."/>
            <person name="O'Toole P.W."/>
        </authorList>
    </citation>
    <scope>NUCLEOTIDE SEQUENCE [LARGE SCALE GENOMIC DNA]</scope>
    <source>
        <strain evidence="17 18">JCM 17158</strain>
    </source>
</reference>
<evidence type="ECO:0000256" key="15">
    <source>
        <dbReference type="SAM" id="MobiDB-lite"/>
    </source>
</evidence>
<dbReference type="SUPFAM" id="SSF57783">
    <property type="entry name" value="Zinc beta-ribbon"/>
    <property type="match status" value="1"/>
</dbReference>
<dbReference type="InterPro" id="IPR030846">
    <property type="entry name" value="DnaG_bac"/>
</dbReference>
<dbReference type="Pfam" id="PF01807">
    <property type="entry name" value="Zn_ribbon_DnaG"/>
    <property type="match status" value="1"/>
</dbReference>
<keyword evidence="5 12" id="KW-0235">DNA replication</keyword>
<evidence type="ECO:0000256" key="8">
    <source>
        <dbReference type="ARBA" id="ARBA00022833"/>
    </source>
</evidence>
<dbReference type="PROSITE" id="PS50880">
    <property type="entry name" value="TOPRIM"/>
    <property type="match status" value="1"/>
</dbReference>
<keyword evidence="6 12" id="KW-0479">Metal-binding</keyword>
<dbReference type="Gene3D" id="3.90.980.10">
    <property type="entry name" value="DNA primase, catalytic core, N-terminal domain"/>
    <property type="match status" value="1"/>
</dbReference>
<keyword evidence="8 12" id="KW-0862">Zinc</keyword>
<evidence type="ECO:0000256" key="13">
    <source>
        <dbReference type="PIRNR" id="PIRNR002811"/>
    </source>
</evidence>
<dbReference type="InterPro" id="IPR002694">
    <property type="entry name" value="Znf_CHC2"/>
</dbReference>
<keyword evidence="11 12" id="KW-0804">Transcription</keyword>
<comment type="catalytic activity">
    <reaction evidence="12">
        <text>ssDNA + n NTP = ssDNA/pppN(pN)n-1 hybrid + (n-1) diphosphate.</text>
        <dbReference type="EC" id="2.7.7.101"/>
    </reaction>
</comment>
<dbReference type="EC" id="2.7.7.101" evidence="12"/>
<keyword evidence="4 12" id="KW-0548">Nucleotidyltransferase</keyword>
<evidence type="ECO:0000256" key="2">
    <source>
        <dbReference type="ARBA" id="ARBA00022515"/>
    </source>
</evidence>
<evidence type="ECO:0000256" key="5">
    <source>
        <dbReference type="ARBA" id="ARBA00022705"/>
    </source>
</evidence>
<dbReference type="InterPro" id="IPR050219">
    <property type="entry name" value="DnaG_primase"/>
</dbReference>
<protein>
    <recommendedName>
        <fullName evidence="12 13">DNA primase</fullName>
        <ecNumber evidence="12">2.7.7.101</ecNumber>
    </recommendedName>
</protein>
<dbReference type="FunFam" id="3.90.580.10:FF:000001">
    <property type="entry name" value="DNA primase"/>
    <property type="match status" value="1"/>
</dbReference>
<dbReference type="Proteomes" id="UP000051804">
    <property type="component" value="Unassembled WGS sequence"/>
</dbReference>